<keyword evidence="2" id="KW-0812">Transmembrane</keyword>
<comment type="similarity">
    <text evidence="1">Belongs to the EamA transporter family.</text>
</comment>
<proteinExistence type="inferred from homology"/>
<dbReference type="AlphaFoldDB" id="A0A6M8BIW1"/>
<keyword evidence="5" id="KW-1185">Reference proteome</keyword>
<evidence type="ECO:0000259" key="3">
    <source>
        <dbReference type="Pfam" id="PF00892"/>
    </source>
</evidence>
<feature type="transmembrane region" description="Helical" evidence="2">
    <location>
        <begin position="307"/>
        <end position="326"/>
    </location>
</feature>
<dbReference type="KEGG" id="theu:HPC62_09475"/>
<name>A0A6M8BIW1_9CYAN</name>
<reference evidence="4 5" key="1">
    <citation type="submission" date="2020-05" db="EMBL/GenBank/DDBJ databases">
        <title>Complete genome sequence of of a novel Thermoleptolyngbya strain isolated from hot springs of Ganzi, Sichuan China.</title>
        <authorList>
            <person name="Tang J."/>
            <person name="Daroch M."/>
            <person name="Li L."/>
            <person name="Waleron K."/>
            <person name="Waleron M."/>
            <person name="Waleron M."/>
        </authorList>
    </citation>
    <scope>NUCLEOTIDE SEQUENCE [LARGE SCALE GENOMIC DNA]</scope>
    <source>
        <strain evidence="4 5">PKUAC-SCTA183</strain>
    </source>
</reference>
<dbReference type="GO" id="GO:0016020">
    <property type="term" value="C:membrane"/>
    <property type="evidence" value="ECO:0007669"/>
    <property type="project" value="InterPro"/>
</dbReference>
<feature type="transmembrane region" description="Helical" evidence="2">
    <location>
        <begin position="165"/>
        <end position="185"/>
    </location>
</feature>
<dbReference type="PANTHER" id="PTHR22911:SF76">
    <property type="entry name" value="EAMA DOMAIN-CONTAINING PROTEIN"/>
    <property type="match status" value="1"/>
</dbReference>
<feature type="transmembrane region" description="Helical" evidence="2">
    <location>
        <begin position="279"/>
        <end position="301"/>
    </location>
</feature>
<dbReference type="SUPFAM" id="SSF103481">
    <property type="entry name" value="Multidrug resistance efflux transporter EmrE"/>
    <property type="match status" value="2"/>
</dbReference>
<protein>
    <submittedName>
        <fullName evidence="4">EamA family transporter</fullName>
    </submittedName>
</protein>
<feature type="transmembrane region" description="Helical" evidence="2">
    <location>
        <begin position="253"/>
        <end position="272"/>
    </location>
</feature>
<dbReference type="Proteomes" id="UP000505210">
    <property type="component" value="Chromosome"/>
</dbReference>
<keyword evidence="2" id="KW-1133">Transmembrane helix</keyword>
<dbReference type="InterPro" id="IPR000620">
    <property type="entry name" value="EamA_dom"/>
</dbReference>
<feature type="transmembrane region" description="Helical" evidence="2">
    <location>
        <begin position="222"/>
        <end position="241"/>
    </location>
</feature>
<evidence type="ECO:0000313" key="5">
    <source>
        <dbReference type="Proteomes" id="UP000505210"/>
    </source>
</evidence>
<evidence type="ECO:0000256" key="1">
    <source>
        <dbReference type="ARBA" id="ARBA00007362"/>
    </source>
</evidence>
<dbReference type="PANTHER" id="PTHR22911">
    <property type="entry name" value="ACYL-MALONYL CONDENSING ENZYME-RELATED"/>
    <property type="match status" value="1"/>
</dbReference>
<dbReference type="Pfam" id="PF00892">
    <property type="entry name" value="EamA"/>
    <property type="match status" value="2"/>
</dbReference>
<feature type="transmembrane region" description="Helical" evidence="2">
    <location>
        <begin position="191"/>
        <end position="210"/>
    </location>
</feature>
<dbReference type="EMBL" id="CP053661">
    <property type="protein sequence ID" value="QKD84877.1"/>
    <property type="molecule type" value="Genomic_DNA"/>
</dbReference>
<sequence length="328" mass="33819">MTDLAAGSAVGSTDLEWQAAAESSAGQTGQSSPADWQAAAALGLALFGISIGSIFFVAAGREMSPNAIALNRLIIAAIVFAGLNGIQAVRQPDLILELRKTNPPKVLDGLLLLAAGVCFALSLVLLAWSFTQTSVAKASLFTHMMPLFTTLGAWLVLGRRFSRRFLIGMMVAVVGAIAIGIDDFGGGDNSLWGDAAALGVALLFATEILIMEQLRSRFSVPLLAMGECAIGSLLLLPTVLLQGESPLPPSGTSAAAVVGLALMTQMGGHGLITYSLKRFSAGVVSVVLLAVPMISAGLALVAFSQTISLMDAIAFAVVLTGIYLSITK</sequence>
<dbReference type="InterPro" id="IPR037185">
    <property type="entry name" value="EmrE-like"/>
</dbReference>
<organism evidence="4 5">
    <name type="scientific">Thermoleptolyngbya sichuanensis A183</name>
    <dbReference type="NCBI Taxonomy" id="2737172"/>
    <lineage>
        <taxon>Bacteria</taxon>
        <taxon>Bacillati</taxon>
        <taxon>Cyanobacteriota</taxon>
        <taxon>Cyanophyceae</taxon>
        <taxon>Oculatellales</taxon>
        <taxon>Oculatellaceae</taxon>
        <taxon>Thermoleptolyngbya</taxon>
        <taxon>Thermoleptolyngbya sichuanensis</taxon>
    </lineage>
</organism>
<feature type="transmembrane region" description="Helical" evidence="2">
    <location>
        <begin position="140"/>
        <end position="158"/>
    </location>
</feature>
<evidence type="ECO:0000256" key="2">
    <source>
        <dbReference type="SAM" id="Phobius"/>
    </source>
</evidence>
<gene>
    <name evidence="4" type="ORF">HPC62_09475</name>
</gene>
<evidence type="ECO:0000313" key="4">
    <source>
        <dbReference type="EMBL" id="QKD84877.1"/>
    </source>
</evidence>
<feature type="domain" description="EamA" evidence="3">
    <location>
        <begin position="44"/>
        <end position="179"/>
    </location>
</feature>
<feature type="transmembrane region" description="Helical" evidence="2">
    <location>
        <begin position="38"/>
        <end position="58"/>
    </location>
</feature>
<accession>A0A6M8BIW1</accession>
<keyword evidence="2" id="KW-0472">Membrane</keyword>
<feature type="transmembrane region" description="Helical" evidence="2">
    <location>
        <begin position="110"/>
        <end position="128"/>
    </location>
</feature>
<feature type="domain" description="EamA" evidence="3">
    <location>
        <begin position="191"/>
        <end position="326"/>
    </location>
</feature>
<dbReference type="Gene3D" id="1.10.3730.20">
    <property type="match status" value="1"/>
</dbReference>